<dbReference type="UniPathway" id="UPA01068">
    <property type="reaction ID" value="UER00298"/>
</dbReference>
<keyword evidence="4 6" id="KW-0067">ATP-binding</keyword>
<dbReference type="InterPro" id="IPR013749">
    <property type="entry name" value="PM/HMP-P_kinase-1"/>
</dbReference>
<dbReference type="RefSeq" id="WP_229744071.1">
    <property type="nucleotide sequence ID" value="NZ_BMJQ01000023.1"/>
</dbReference>
<keyword evidence="3 6" id="KW-0418">Kinase</keyword>
<reference evidence="8" key="1">
    <citation type="journal article" date="2014" name="Int. J. Syst. Evol. Microbiol.">
        <title>Complete genome sequence of Corynebacterium casei LMG S-19264T (=DSM 44701T), isolated from a smear-ripened cheese.</title>
        <authorList>
            <consortium name="US DOE Joint Genome Institute (JGI-PGF)"/>
            <person name="Walter F."/>
            <person name="Albersmeier A."/>
            <person name="Kalinowski J."/>
            <person name="Ruckert C."/>
        </authorList>
    </citation>
    <scope>NUCLEOTIDE SEQUENCE</scope>
    <source>
        <strain evidence="8">CGMCC 1.15725</strain>
    </source>
</reference>
<dbReference type="EC" id="2.7.1.35" evidence="6"/>
<reference evidence="8" key="2">
    <citation type="submission" date="2020-09" db="EMBL/GenBank/DDBJ databases">
        <authorList>
            <person name="Sun Q."/>
            <person name="Zhou Y."/>
        </authorList>
    </citation>
    <scope>NUCLEOTIDE SEQUENCE</scope>
    <source>
        <strain evidence="8">CGMCC 1.15725</strain>
    </source>
</reference>
<dbReference type="CDD" id="cd01173">
    <property type="entry name" value="pyridoxal_pyridoxamine_kinase"/>
    <property type="match status" value="1"/>
</dbReference>
<comment type="function">
    <text evidence="6">Pyridoxal kinase involved in the salvage pathway of pyridoxal 5'-phosphate (PLP). Catalyzes the phosphorylation of pyridoxal to PLP.</text>
</comment>
<dbReference type="NCBIfam" id="TIGR00687">
    <property type="entry name" value="pyridox_kin"/>
    <property type="match status" value="1"/>
</dbReference>
<feature type="binding site" evidence="6">
    <location>
        <position position="111"/>
    </location>
    <ligand>
        <name>ATP</name>
        <dbReference type="ChEBI" id="CHEBI:30616"/>
    </ligand>
</feature>
<dbReference type="GO" id="GO:0000287">
    <property type="term" value="F:magnesium ion binding"/>
    <property type="evidence" value="ECO:0007669"/>
    <property type="project" value="UniProtKB-UniRule"/>
</dbReference>
<feature type="binding site" evidence="6">
    <location>
        <position position="148"/>
    </location>
    <ligand>
        <name>ATP</name>
        <dbReference type="ChEBI" id="CHEBI:30616"/>
    </ligand>
</feature>
<dbReference type="InterPro" id="IPR004625">
    <property type="entry name" value="PyrdxlKinase"/>
</dbReference>
<comment type="caution">
    <text evidence="6">Lacks conserved residue(s) required for the propagation of feature annotation.</text>
</comment>
<comment type="catalytic activity">
    <reaction evidence="6">
        <text>pyridoxal + ATP = pyridoxal 5'-phosphate + ADP + H(+)</text>
        <dbReference type="Rhea" id="RHEA:10224"/>
        <dbReference type="ChEBI" id="CHEBI:15378"/>
        <dbReference type="ChEBI" id="CHEBI:17310"/>
        <dbReference type="ChEBI" id="CHEBI:30616"/>
        <dbReference type="ChEBI" id="CHEBI:456216"/>
        <dbReference type="ChEBI" id="CHEBI:597326"/>
        <dbReference type="EC" id="2.7.1.35"/>
    </reaction>
</comment>
<evidence type="ECO:0000313" key="9">
    <source>
        <dbReference type="Proteomes" id="UP000646365"/>
    </source>
</evidence>
<sequence>MDGILSIQSWVTYGRVGNAAAIFPLERLGFETWAVHTVQFSNHTGYGQWRGTVFPPDHIAGLIEGMAERGALDCCRAVLTGYMGDAALGEIVLDTVERVRAANPAALWLCDPVMGDVGDGFYVKPGLPEFFRDRAVPMADIITPNQFELEYLTGRTIRSLADAVEATAAARALGPKVVVLTSLVRSDAPADEIELLVATAAGTWRVATPLLPITVNGSGDAVAALFLAHWLKTGGDPAAALSAAASAIYAVLKETHARGEREIQLIAAQDELVQPREVFKAERVG</sequence>
<comment type="pathway">
    <text evidence="6">Cofactor metabolism; pyridoxal 5'-phosphate salvage; pyridoxal 5'-phosphate from pyridoxal: step 1/1.</text>
</comment>
<keyword evidence="2 6" id="KW-0547">Nucleotide-binding</keyword>
<name>A0A8J2YZJ7_9PROT</name>
<dbReference type="GO" id="GO:0005829">
    <property type="term" value="C:cytosol"/>
    <property type="evidence" value="ECO:0007669"/>
    <property type="project" value="TreeGrafter"/>
</dbReference>
<dbReference type="Pfam" id="PF08543">
    <property type="entry name" value="Phos_pyr_kin"/>
    <property type="match status" value="1"/>
</dbReference>
<comment type="cofactor">
    <cofactor evidence="6">
        <name>Mg(2+)</name>
        <dbReference type="ChEBI" id="CHEBI:18420"/>
    </cofactor>
</comment>
<keyword evidence="9" id="KW-1185">Reference proteome</keyword>
<evidence type="ECO:0000256" key="3">
    <source>
        <dbReference type="ARBA" id="ARBA00022777"/>
    </source>
</evidence>
<feature type="binding site" evidence="6">
    <location>
        <position position="220"/>
    </location>
    <ligand>
        <name>substrate</name>
    </ligand>
</feature>
<evidence type="ECO:0000313" key="8">
    <source>
        <dbReference type="EMBL" id="GGF45856.1"/>
    </source>
</evidence>
<dbReference type="Gene3D" id="3.40.1190.20">
    <property type="match status" value="1"/>
</dbReference>
<dbReference type="SUPFAM" id="SSF53613">
    <property type="entry name" value="Ribokinase-like"/>
    <property type="match status" value="1"/>
</dbReference>
<keyword evidence="5 6" id="KW-0460">Magnesium</keyword>
<evidence type="ECO:0000256" key="5">
    <source>
        <dbReference type="ARBA" id="ARBA00022842"/>
    </source>
</evidence>
<evidence type="ECO:0000256" key="1">
    <source>
        <dbReference type="ARBA" id="ARBA00022679"/>
    </source>
</evidence>
<dbReference type="EMBL" id="BMJQ01000023">
    <property type="protein sequence ID" value="GGF45856.1"/>
    <property type="molecule type" value="Genomic_DNA"/>
</dbReference>
<dbReference type="Proteomes" id="UP000646365">
    <property type="component" value="Unassembled WGS sequence"/>
</dbReference>
<proteinExistence type="inferred from homology"/>
<gene>
    <name evidence="6 8" type="primary">pdxY</name>
    <name evidence="8" type="ORF">GCM10011611_60380</name>
</gene>
<evidence type="ECO:0000259" key="7">
    <source>
        <dbReference type="Pfam" id="PF08543"/>
    </source>
</evidence>
<comment type="subunit">
    <text evidence="6">Homodimer.</text>
</comment>
<dbReference type="AlphaFoldDB" id="A0A8J2YZJ7"/>
<dbReference type="HAMAP" id="MF_01639">
    <property type="entry name" value="PdxY"/>
    <property type="match status" value="1"/>
</dbReference>
<accession>A0A8J2YZJ7</accession>
<dbReference type="InterPro" id="IPR029056">
    <property type="entry name" value="Ribokinase-like"/>
</dbReference>
<dbReference type="GO" id="GO:0009443">
    <property type="term" value="P:pyridoxal 5'-phosphate salvage"/>
    <property type="evidence" value="ECO:0007669"/>
    <property type="project" value="UniProtKB-UniRule"/>
</dbReference>
<keyword evidence="1 6" id="KW-0808">Transferase</keyword>
<evidence type="ECO:0000256" key="6">
    <source>
        <dbReference type="HAMAP-Rule" id="MF_01639"/>
    </source>
</evidence>
<dbReference type="NCBIfam" id="NF004398">
    <property type="entry name" value="PRK05756.1"/>
    <property type="match status" value="1"/>
</dbReference>
<evidence type="ECO:0000256" key="4">
    <source>
        <dbReference type="ARBA" id="ARBA00022840"/>
    </source>
</evidence>
<dbReference type="PANTHER" id="PTHR10534">
    <property type="entry name" value="PYRIDOXAL KINASE"/>
    <property type="match status" value="1"/>
</dbReference>
<dbReference type="InterPro" id="IPR023685">
    <property type="entry name" value="Pyridoxal_kinase_PdxY"/>
</dbReference>
<feature type="binding site" evidence="6">
    <location>
        <position position="9"/>
    </location>
    <ligand>
        <name>substrate</name>
    </ligand>
</feature>
<evidence type="ECO:0000256" key="2">
    <source>
        <dbReference type="ARBA" id="ARBA00022741"/>
    </source>
</evidence>
<dbReference type="GO" id="GO:0008478">
    <property type="term" value="F:pyridoxal kinase activity"/>
    <property type="evidence" value="ECO:0007669"/>
    <property type="project" value="UniProtKB-UniRule"/>
</dbReference>
<comment type="caution">
    <text evidence="8">The sequence shown here is derived from an EMBL/GenBank/DDBJ whole genome shotgun (WGS) entry which is preliminary data.</text>
</comment>
<comment type="similarity">
    <text evidence="6">Belongs to the pyridoxine kinase family. PdxY subfamily.</text>
</comment>
<dbReference type="PANTHER" id="PTHR10534:SF2">
    <property type="entry name" value="PYRIDOXAL KINASE"/>
    <property type="match status" value="1"/>
</dbReference>
<organism evidence="8 9">
    <name type="scientific">Aliidongia dinghuensis</name>
    <dbReference type="NCBI Taxonomy" id="1867774"/>
    <lineage>
        <taxon>Bacteria</taxon>
        <taxon>Pseudomonadati</taxon>
        <taxon>Pseudomonadota</taxon>
        <taxon>Alphaproteobacteria</taxon>
        <taxon>Rhodospirillales</taxon>
        <taxon>Dongiaceae</taxon>
        <taxon>Aliidongia</taxon>
    </lineage>
</organism>
<protein>
    <recommendedName>
        <fullName evidence="6">Pyridoxal kinase PdxY</fullName>
        <shortName evidence="6">PL kinase</shortName>
        <ecNumber evidence="6">2.7.1.35</ecNumber>
    </recommendedName>
</protein>
<dbReference type="GO" id="GO:0005524">
    <property type="term" value="F:ATP binding"/>
    <property type="evidence" value="ECO:0007669"/>
    <property type="project" value="UniProtKB-UniRule"/>
</dbReference>
<feature type="domain" description="Pyridoxamine kinase/Phosphomethylpyrimidine kinase" evidence="7">
    <location>
        <begin position="75"/>
        <end position="260"/>
    </location>
</feature>